<dbReference type="HOGENOM" id="CLU_3191312_0_0_1"/>
<accession>C8VLY7</accession>
<dbReference type="GeneID" id="74896928"/>
<reference evidence="3" key="2">
    <citation type="journal article" date="2009" name="Fungal Genet. Biol.">
        <title>The 2008 update of the Aspergillus nidulans genome annotation: a community effort.</title>
        <authorList>
            <person name="Wortman J.R."/>
            <person name="Gilsenan J.M."/>
            <person name="Joardar V."/>
            <person name="Deegan J."/>
            <person name="Clutterbuck J."/>
            <person name="Andersen M.R."/>
            <person name="Archer D."/>
            <person name="Bencina M."/>
            <person name="Braus G."/>
            <person name="Coutinho P."/>
            <person name="von Dohren H."/>
            <person name="Doonan J."/>
            <person name="Driessen A.J."/>
            <person name="Durek P."/>
            <person name="Espeso E."/>
            <person name="Fekete E."/>
            <person name="Flipphi M."/>
            <person name="Estrada C.G."/>
            <person name="Geysens S."/>
            <person name="Goldman G."/>
            <person name="de Groot P.W."/>
            <person name="Hansen K."/>
            <person name="Harris S.D."/>
            <person name="Heinekamp T."/>
            <person name="Helmstaedt K."/>
            <person name="Henrissat B."/>
            <person name="Hofmann G."/>
            <person name="Homan T."/>
            <person name="Horio T."/>
            <person name="Horiuchi H."/>
            <person name="James S."/>
            <person name="Jones M."/>
            <person name="Karaffa L."/>
            <person name="Karanyi Z."/>
            <person name="Kato M."/>
            <person name="Keller N."/>
            <person name="Kelly D.E."/>
            <person name="Kiel J.A."/>
            <person name="Kim J.M."/>
            <person name="van der Klei I.J."/>
            <person name="Klis F.M."/>
            <person name="Kovalchuk A."/>
            <person name="Krasevec N."/>
            <person name="Kubicek C.P."/>
            <person name="Liu B."/>
            <person name="Maccabe A."/>
            <person name="Meyer V."/>
            <person name="Mirabito P."/>
            <person name="Miskei M."/>
            <person name="Mos M."/>
            <person name="Mullins J."/>
            <person name="Nelson D.R."/>
            <person name="Nielsen J."/>
            <person name="Oakley B.R."/>
            <person name="Osmani S.A."/>
            <person name="Pakula T."/>
            <person name="Paszewski A."/>
            <person name="Paulsen I."/>
            <person name="Pilsyk S."/>
            <person name="Pocsi I."/>
            <person name="Punt P.J."/>
            <person name="Ram A.F."/>
            <person name="Ren Q."/>
            <person name="Robellet X."/>
            <person name="Robson G."/>
            <person name="Seiboth B."/>
            <person name="van Solingen P."/>
            <person name="Specht T."/>
            <person name="Sun J."/>
            <person name="Taheri-Talesh N."/>
            <person name="Takeshita N."/>
            <person name="Ussery D."/>
            <person name="vanKuyk P.A."/>
            <person name="Visser H."/>
            <person name="van de Vondervoort P.J."/>
            <person name="de Vries R.P."/>
            <person name="Walton J."/>
            <person name="Xiang X."/>
            <person name="Xiong Y."/>
            <person name="Zeng A.P."/>
            <person name="Brandt B.W."/>
            <person name="Cornell M.J."/>
            <person name="van den Hondel C.A."/>
            <person name="Visser J."/>
            <person name="Oliver S.G."/>
            <person name="Turner G."/>
        </authorList>
    </citation>
    <scope>GENOME REANNOTATION</scope>
    <source>
        <strain evidence="3">FGSC A4 / ATCC 38163 / CBS 112.46 / NRRL 194 / M139</strain>
    </source>
</reference>
<dbReference type="Proteomes" id="UP000000560">
    <property type="component" value="Chromosome VII"/>
</dbReference>
<dbReference type="AlphaFoldDB" id="C8VLY7"/>
<name>C8VLY7_EMENI</name>
<dbReference type="EMBL" id="BN001307">
    <property type="protein sequence ID" value="CBF86192.1"/>
    <property type="molecule type" value="Genomic_DNA"/>
</dbReference>
<keyword evidence="1" id="KW-0732">Signal</keyword>
<gene>
    <name evidence="2" type="ORF">ANIA_11326</name>
</gene>
<keyword evidence="3" id="KW-1185">Reference proteome</keyword>
<dbReference type="KEGG" id="ani:ANIA_11326"/>
<reference evidence="3" key="1">
    <citation type="journal article" date="2005" name="Nature">
        <title>Sequencing of Aspergillus nidulans and comparative analysis with A. fumigatus and A. oryzae.</title>
        <authorList>
            <person name="Galagan J.E."/>
            <person name="Calvo S.E."/>
            <person name="Cuomo C."/>
            <person name="Ma L.J."/>
            <person name="Wortman J.R."/>
            <person name="Batzoglou S."/>
            <person name="Lee S.I."/>
            <person name="Basturkmen M."/>
            <person name="Spevak C.C."/>
            <person name="Clutterbuck J."/>
            <person name="Kapitonov V."/>
            <person name="Jurka J."/>
            <person name="Scazzocchio C."/>
            <person name="Farman M."/>
            <person name="Butler J."/>
            <person name="Purcell S."/>
            <person name="Harris S."/>
            <person name="Braus G.H."/>
            <person name="Draht O."/>
            <person name="Busch S."/>
            <person name="D'Enfert C."/>
            <person name="Bouchier C."/>
            <person name="Goldman G.H."/>
            <person name="Bell-Pedersen D."/>
            <person name="Griffiths-Jones S."/>
            <person name="Doonan J.H."/>
            <person name="Yu J."/>
            <person name="Vienken K."/>
            <person name="Pain A."/>
            <person name="Freitag M."/>
            <person name="Selker E.U."/>
            <person name="Archer D.B."/>
            <person name="Penalva M.A."/>
            <person name="Oakley B.R."/>
            <person name="Momany M."/>
            <person name="Tanaka T."/>
            <person name="Kumagai T."/>
            <person name="Asai K."/>
            <person name="Machida M."/>
            <person name="Nierman W.C."/>
            <person name="Denning D.W."/>
            <person name="Caddick M."/>
            <person name="Hynes M."/>
            <person name="Paoletti M."/>
            <person name="Fischer R."/>
            <person name="Miller B."/>
            <person name="Dyer P."/>
            <person name="Sachs M.S."/>
            <person name="Osmani S.A."/>
            <person name="Birren B.W."/>
        </authorList>
    </citation>
    <scope>NUCLEOTIDE SEQUENCE [LARGE SCALE GENOMIC DNA]</scope>
    <source>
        <strain evidence="3">FGSC A4 / ATCC 38163 / CBS 112.46 / NRRL 194 / M139</strain>
    </source>
</reference>
<evidence type="ECO:0000313" key="3">
    <source>
        <dbReference type="Proteomes" id="UP000000560"/>
    </source>
</evidence>
<organism evidence="2 3">
    <name type="scientific">Emericella nidulans (strain FGSC A4 / ATCC 38163 / CBS 112.46 / NRRL 194 / M139)</name>
    <name type="common">Aspergillus nidulans</name>
    <dbReference type="NCBI Taxonomy" id="227321"/>
    <lineage>
        <taxon>Eukaryota</taxon>
        <taxon>Fungi</taxon>
        <taxon>Dikarya</taxon>
        <taxon>Ascomycota</taxon>
        <taxon>Pezizomycotina</taxon>
        <taxon>Eurotiomycetes</taxon>
        <taxon>Eurotiomycetidae</taxon>
        <taxon>Eurotiales</taxon>
        <taxon>Aspergillaceae</taxon>
        <taxon>Aspergillus</taxon>
        <taxon>Aspergillus subgen. Nidulantes</taxon>
    </lineage>
</organism>
<evidence type="ECO:0000313" key="2">
    <source>
        <dbReference type="EMBL" id="CBF86192.1"/>
    </source>
</evidence>
<feature type="chain" id="PRO_5002993628" evidence="1">
    <location>
        <begin position="17"/>
        <end position="46"/>
    </location>
</feature>
<sequence>MSIILFLAFAAQSARIDLVGSLQGVNYQVDARHLGQAEKLQSAERL</sequence>
<evidence type="ECO:0000256" key="1">
    <source>
        <dbReference type="SAM" id="SignalP"/>
    </source>
</evidence>
<feature type="signal peptide" evidence="1">
    <location>
        <begin position="1"/>
        <end position="16"/>
    </location>
</feature>
<proteinExistence type="predicted"/>
<dbReference type="InParanoid" id="C8VLY7"/>
<protein>
    <submittedName>
        <fullName evidence="2">Uncharacterized protein</fullName>
    </submittedName>
</protein>
<dbReference type="RefSeq" id="XP_050468810.1">
    <property type="nucleotide sequence ID" value="XM_050612961.1"/>
</dbReference>